<comment type="caution">
    <text evidence="3">The sequence shown here is derived from an EMBL/GenBank/DDBJ whole genome shotgun (WGS) entry which is preliminary data.</text>
</comment>
<organism evidence="3 4">
    <name type="scientific">Micrococcus aloeverae</name>
    <dbReference type="NCBI Taxonomy" id="1391911"/>
    <lineage>
        <taxon>Bacteria</taxon>
        <taxon>Bacillati</taxon>
        <taxon>Actinomycetota</taxon>
        <taxon>Actinomycetes</taxon>
        <taxon>Micrococcales</taxon>
        <taxon>Micrococcaceae</taxon>
        <taxon>Micrococcus</taxon>
    </lineage>
</organism>
<evidence type="ECO:0000313" key="3">
    <source>
        <dbReference type="EMBL" id="MBA9082097.1"/>
    </source>
</evidence>
<dbReference type="Proteomes" id="UP000582085">
    <property type="component" value="Unassembled WGS sequence"/>
</dbReference>
<dbReference type="EMBL" id="JACJIO010000024">
    <property type="protein sequence ID" value="MBA9082097.1"/>
    <property type="molecule type" value="Genomic_DNA"/>
</dbReference>
<dbReference type="Pfam" id="PF00899">
    <property type="entry name" value="ThiF"/>
    <property type="match status" value="1"/>
</dbReference>
<keyword evidence="4" id="KW-1185">Reference proteome</keyword>
<dbReference type="SUPFAM" id="SSF69572">
    <property type="entry name" value="Activating enzymes of the ubiquitin-like proteins"/>
    <property type="match status" value="1"/>
</dbReference>
<protein>
    <recommendedName>
        <fullName evidence="2">THIF-type NAD/FAD binding fold domain-containing protein</fullName>
    </recommendedName>
</protein>
<dbReference type="InterPro" id="IPR035985">
    <property type="entry name" value="Ubiquitin-activating_enz"/>
</dbReference>
<evidence type="ECO:0000313" key="4">
    <source>
        <dbReference type="Proteomes" id="UP000582085"/>
    </source>
</evidence>
<evidence type="ECO:0000256" key="1">
    <source>
        <dbReference type="SAM" id="MobiDB-lite"/>
    </source>
</evidence>
<reference evidence="3 4" key="1">
    <citation type="submission" date="2020-08" db="EMBL/GenBank/DDBJ databases">
        <title>The Agave Microbiome: Exploring the role of microbial communities in plant adaptations to desert environments.</title>
        <authorList>
            <person name="Partida-Martinez L.P."/>
        </authorList>
    </citation>
    <scope>NUCLEOTIDE SEQUENCE [LARGE SCALE GENOMIC DNA]</scope>
    <source>
        <strain evidence="3 4">RAT4</strain>
    </source>
</reference>
<sequence>MTLQPSYPFSPPNVSLPDRATDLGWHSGPEGILCLWTEEGQAGIPWLDPTILIERIESWIANDAAGWIKDSPQLDLEAYHQPRFLKVNGSTVHPSLLIDRWDGLSPGWFISSLPDAHGVMRVKRAKTPPPPAATPGQQGARRKNRKPDRFLNGVAIDLGELAKPVISPSDLVAACGSDRPAIGKFLETGRPLLVAMRYRRGAGDGYIGFWLEDKAPLTYISVAERAQAQRRRAGWHAPALRKKSVSVIGAGSIGSYVAEVLDRSGVGDLRVHDFDKLLPGNLGHV</sequence>
<dbReference type="RefSeq" id="WP_220479010.1">
    <property type="nucleotide sequence ID" value="NZ_JACJIO010000024.1"/>
</dbReference>
<evidence type="ECO:0000259" key="2">
    <source>
        <dbReference type="Pfam" id="PF00899"/>
    </source>
</evidence>
<feature type="region of interest" description="Disordered" evidence="1">
    <location>
        <begin position="124"/>
        <end position="146"/>
    </location>
</feature>
<proteinExistence type="predicted"/>
<name>A0ABR6E0J9_9MICC</name>
<dbReference type="InterPro" id="IPR000594">
    <property type="entry name" value="ThiF_NAD_FAD-bd"/>
</dbReference>
<accession>A0ABR6E0J9</accession>
<gene>
    <name evidence="3" type="ORF">FHR79_002233</name>
</gene>
<dbReference type="Gene3D" id="3.40.50.720">
    <property type="entry name" value="NAD(P)-binding Rossmann-like Domain"/>
    <property type="match status" value="1"/>
</dbReference>
<feature type="domain" description="THIF-type NAD/FAD binding fold" evidence="2">
    <location>
        <begin position="239"/>
        <end position="282"/>
    </location>
</feature>